<dbReference type="PROSITE" id="PS50035">
    <property type="entry name" value="PLD"/>
    <property type="match status" value="1"/>
</dbReference>
<dbReference type="Pfam" id="PF04851">
    <property type="entry name" value="ResIII"/>
    <property type="match status" value="1"/>
</dbReference>
<dbReference type="InterPro" id="IPR058403">
    <property type="entry name" value="DUF8090"/>
</dbReference>
<dbReference type="GO" id="GO:0004386">
    <property type="term" value="F:helicase activity"/>
    <property type="evidence" value="ECO:0007669"/>
    <property type="project" value="UniProtKB-KW"/>
</dbReference>
<dbReference type="GO" id="GO:0006793">
    <property type="term" value="P:phosphorus metabolic process"/>
    <property type="evidence" value="ECO:0007669"/>
    <property type="project" value="UniProtKB-ARBA"/>
</dbReference>
<dbReference type="InterPro" id="IPR025202">
    <property type="entry name" value="PLD-like_dom"/>
</dbReference>
<dbReference type="AlphaFoldDB" id="A0A1Y0VKV0"/>
<feature type="domain" description="Helicase ATP-binding" evidence="2">
    <location>
        <begin position="236"/>
        <end position="389"/>
    </location>
</feature>
<evidence type="ECO:0000313" key="4">
    <source>
        <dbReference type="EMBL" id="ARW18775.1"/>
    </source>
</evidence>
<dbReference type="CDD" id="cd09204">
    <property type="entry name" value="PLDc_N_DEXD_b2"/>
    <property type="match status" value="1"/>
</dbReference>
<dbReference type="EMBL" id="CP021474">
    <property type="protein sequence ID" value="ARW18775.1"/>
    <property type="molecule type" value="Genomic_DNA"/>
</dbReference>
<feature type="domain" description="Helicase C-terminal" evidence="3">
    <location>
        <begin position="440"/>
        <end position="592"/>
    </location>
</feature>
<dbReference type="SMART" id="SM00487">
    <property type="entry name" value="DEXDc"/>
    <property type="match status" value="1"/>
</dbReference>
<name>A0A1Y0VKV0_PEDPE</name>
<evidence type="ECO:0000313" key="5">
    <source>
        <dbReference type="Proteomes" id="UP000196118"/>
    </source>
</evidence>
<dbReference type="InterPro" id="IPR027417">
    <property type="entry name" value="P-loop_NTPase"/>
</dbReference>
<dbReference type="GO" id="GO:0005524">
    <property type="term" value="F:ATP binding"/>
    <property type="evidence" value="ECO:0007669"/>
    <property type="project" value="InterPro"/>
</dbReference>
<dbReference type="Gene3D" id="3.30.870.10">
    <property type="entry name" value="Endonuclease Chain A"/>
    <property type="match status" value="1"/>
</dbReference>
<dbReference type="SMART" id="SM00490">
    <property type="entry name" value="HELICc"/>
    <property type="match status" value="1"/>
</dbReference>
<dbReference type="PANTHER" id="PTHR47396:SF1">
    <property type="entry name" value="ATP-DEPENDENT HELICASE IRC3-RELATED"/>
    <property type="match status" value="1"/>
</dbReference>
<feature type="domain" description="PLD phosphodiesterase" evidence="1">
    <location>
        <begin position="116"/>
        <end position="147"/>
    </location>
</feature>
<dbReference type="InterPro" id="IPR021835">
    <property type="entry name" value="DUF3427"/>
</dbReference>
<dbReference type="Gene3D" id="3.40.50.300">
    <property type="entry name" value="P-loop containing nucleotide triphosphate hydrolases"/>
    <property type="match status" value="2"/>
</dbReference>
<dbReference type="InterPro" id="IPR014001">
    <property type="entry name" value="Helicase_ATP-bd"/>
</dbReference>
<accession>A0A1Y0VKV0</accession>
<dbReference type="Pfam" id="PF11907">
    <property type="entry name" value="DUF3427"/>
    <property type="match status" value="1"/>
</dbReference>
<dbReference type="InterPro" id="IPR001650">
    <property type="entry name" value="Helicase_C-like"/>
</dbReference>
<proteinExistence type="predicted"/>
<dbReference type="InterPro" id="IPR050742">
    <property type="entry name" value="Helicase_Restrict-Modif_Enz"/>
</dbReference>
<dbReference type="InterPro" id="IPR001736">
    <property type="entry name" value="PLipase_D/transphosphatidylase"/>
</dbReference>
<dbReference type="PANTHER" id="PTHR47396">
    <property type="entry name" value="TYPE I RESTRICTION ENZYME ECOKI R PROTEIN"/>
    <property type="match status" value="1"/>
</dbReference>
<dbReference type="PROSITE" id="PS51194">
    <property type="entry name" value="HELICASE_CTER"/>
    <property type="match status" value="1"/>
</dbReference>
<dbReference type="SUPFAM" id="SSF56024">
    <property type="entry name" value="Phospholipase D/nuclease"/>
    <property type="match status" value="1"/>
</dbReference>
<dbReference type="Pfam" id="PF26350">
    <property type="entry name" value="DUF8090"/>
    <property type="match status" value="1"/>
</dbReference>
<sequence length="953" mass="111098">MKLTKIKNEIQNALTQGFVDKDIIGNEEMVPRFILNAKGDTMRDHIDHELIHCSSFIFVIAFITEGALTPLKVKLADLARRGIKGRILTSDYLEFNSPKMFYELKKLKNVEVRIADIHTFHAKGYIFNHNDVYQTAIIGSSNLTEAAVATNYEWNLRVTSYQDGEITRKIIEEIENQWKKSHSLTEKWIEEYKIKYEKSQQRYLKAKIEEEIPEYETSKEINPNLMQQEALTNIENIRSNGAQRALVISATGTGKTYLGAFDVKKFSPDKFLYIVHREQILDKTISSFKKILSNEPAEAFGKVSGNSKDFEGKYLFATIQTLSRDNWLERFDKDEFDYILVDETHRAGAESYKKVLNYFTPQFMLGMTATPDRMDNFNLYELFDYNIAYEIRLQKALDENMLCPFHYIGITDYEVDGQITDDTSQLNWLVSEDRVDYVIKQTEYYSYSGEALQGLIFCSRTEEAKRLAETLSLKRHPSKALTGETPQWEREKIIKELEQRKIEYIITVDVFNEGIDIPCVNQVVMLRNTQSSIVFIQQLGRGLRKSENKKYVTVIDFIGNYKNNYLIPIALVGDKSRDKNSARDDLELNEIAGISTVNFSDIAKEKIYQSINNTSLDSMKILHDDYEDLKARLGRVPLLLDFQSFGTVNSSVFIKKYRNYYQFLLKMKEEFHLTHAEEEILTFISAELTNGKRIVELLLLEEILECDGQLVKGDFIKSVREKGIFYNESVEKSVEQVMSLEFFKKANRKKYGMEQIVKDNKNIYQISEKFKNSFENNPDFKLLVLDAIKAGLENAKEYDITKPFSLYQRYSRKDVCRIIGWTEGDSSTVYGYKVKENVCPIFVTYSKSDAIEDSIKYQDKFINRNIFQRYTRHNVKIDSNEMKKILNKNTTIQLFIKKNDDEGSDFYYFGEINVFQAEQEEFQVNSDKIEPIVKVQLKLKNTVRQDKYKLFEK</sequence>
<dbReference type="GO" id="GO:0003677">
    <property type="term" value="F:DNA binding"/>
    <property type="evidence" value="ECO:0007669"/>
    <property type="project" value="InterPro"/>
</dbReference>
<dbReference type="GO" id="GO:0016787">
    <property type="term" value="F:hydrolase activity"/>
    <property type="evidence" value="ECO:0007669"/>
    <property type="project" value="UniProtKB-KW"/>
</dbReference>
<dbReference type="Pfam" id="PF13091">
    <property type="entry name" value="PLDc_2"/>
    <property type="match status" value="1"/>
</dbReference>
<dbReference type="Proteomes" id="UP000196118">
    <property type="component" value="Chromosome"/>
</dbReference>
<dbReference type="CDD" id="cd18032">
    <property type="entry name" value="DEXHc_RE_I_III_res"/>
    <property type="match status" value="1"/>
</dbReference>
<protein>
    <submittedName>
        <fullName evidence="4">Nucleolar RNA helicase 2-A</fullName>
        <ecNumber evidence="4">3.6.4.-</ecNumber>
    </submittedName>
</protein>
<keyword evidence="4" id="KW-0347">Helicase</keyword>
<dbReference type="PROSITE" id="PS51192">
    <property type="entry name" value="HELICASE_ATP_BIND_1"/>
    <property type="match status" value="1"/>
</dbReference>
<keyword evidence="4" id="KW-0067">ATP-binding</keyword>
<reference evidence="4 5" key="1">
    <citation type="submission" date="2017-05" db="EMBL/GenBank/DDBJ databases">
        <title>Genome sequence of Pediococcus pentosaceus strain SRCM100892.</title>
        <authorList>
            <person name="Cho S.H."/>
        </authorList>
    </citation>
    <scope>NUCLEOTIDE SEQUENCE [LARGE SCALE GENOMIC DNA]</scope>
    <source>
        <strain evidence="4 5">SRCM100892</strain>
    </source>
</reference>
<keyword evidence="4" id="KW-0547">Nucleotide-binding</keyword>
<dbReference type="GO" id="GO:0005829">
    <property type="term" value="C:cytosol"/>
    <property type="evidence" value="ECO:0007669"/>
    <property type="project" value="TreeGrafter"/>
</dbReference>
<gene>
    <name evidence="4" type="primary">irc3</name>
    <name evidence="4" type="ORF">S100892_00169</name>
</gene>
<evidence type="ECO:0000259" key="3">
    <source>
        <dbReference type="PROSITE" id="PS51194"/>
    </source>
</evidence>
<evidence type="ECO:0000259" key="2">
    <source>
        <dbReference type="PROSITE" id="PS51192"/>
    </source>
</evidence>
<dbReference type="SUPFAM" id="SSF52540">
    <property type="entry name" value="P-loop containing nucleoside triphosphate hydrolases"/>
    <property type="match status" value="1"/>
</dbReference>
<keyword evidence="4" id="KW-0378">Hydrolase</keyword>
<dbReference type="InterPro" id="IPR006935">
    <property type="entry name" value="Helicase/UvrB_N"/>
</dbReference>
<evidence type="ECO:0000259" key="1">
    <source>
        <dbReference type="PROSITE" id="PS50035"/>
    </source>
</evidence>
<dbReference type="CDD" id="cd18799">
    <property type="entry name" value="SF2_C_EcoAI-like"/>
    <property type="match status" value="1"/>
</dbReference>
<dbReference type="Pfam" id="PF00271">
    <property type="entry name" value="Helicase_C"/>
    <property type="match status" value="1"/>
</dbReference>
<dbReference type="EC" id="3.6.4.-" evidence="4"/>
<organism evidence="4 5">
    <name type="scientific">Pediococcus pentosaceus</name>
    <dbReference type="NCBI Taxonomy" id="1255"/>
    <lineage>
        <taxon>Bacteria</taxon>
        <taxon>Bacillati</taxon>
        <taxon>Bacillota</taxon>
        <taxon>Bacilli</taxon>
        <taxon>Lactobacillales</taxon>
        <taxon>Lactobacillaceae</taxon>
        <taxon>Pediococcus</taxon>
    </lineage>
</organism>